<feature type="compositionally biased region" description="Polar residues" evidence="1">
    <location>
        <begin position="158"/>
        <end position="169"/>
    </location>
</feature>
<feature type="compositionally biased region" description="Basic residues" evidence="1">
    <location>
        <begin position="763"/>
        <end position="772"/>
    </location>
</feature>
<feature type="compositionally biased region" description="Basic residues" evidence="1">
    <location>
        <begin position="133"/>
        <end position="143"/>
    </location>
</feature>
<evidence type="ECO:0000313" key="2">
    <source>
        <dbReference type="EMBL" id="KAL3757662.1"/>
    </source>
</evidence>
<feature type="compositionally biased region" description="Basic and acidic residues" evidence="1">
    <location>
        <begin position="836"/>
        <end position="846"/>
    </location>
</feature>
<accession>A0ABD3M1V2</accession>
<feature type="compositionally biased region" description="Polar residues" evidence="1">
    <location>
        <begin position="919"/>
        <end position="929"/>
    </location>
</feature>
<feature type="region of interest" description="Disordered" evidence="1">
    <location>
        <begin position="523"/>
        <end position="549"/>
    </location>
</feature>
<feature type="compositionally biased region" description="Low complexity" evidence="1">
    <location>
        <begin position="266"/>
        <end position="281"/>
    </location>
</feature>
<feature type="compositionally biased region" description="Basic and acidic residues" evidence="1">
    <location>
        <begin position="208"/>
        <end position="218"/>
    </location>
</feature>
<evidence type="ECO:0000313" key="3">
    <source>
        <dbReference type="Proteomes" id="UP001530293"/>
    </source>
</evidence>
<feature type="compositionally biased region" description="Basic and acidic residues" evidence="1">
    <location>
        <begin position="734"/>
        <end position="752"/>
    </location>
</feature>
<reference evidence="2 3" key="1">
    <citation type="submission" date="2024-10" db="EMBL/GenBank/DDBJ databases">
        <title>Updated reference genomes for cyclostephanoid diatoms.</title>
        <authorList>
            <person name="Roberts W.R."/>
            <person name="Alverson A.J."/>
        </authorList>
    </citation>
    <scope>NUCLEOTIDE SEQUENCE [LARGE SCALE GENOMIC DNA]</scope>
    <source>
        <strain evidence="2 3">AJA232-27</strain>
    </source>
</reference>
<organism evidence="2 3">
    <name type="scientific">Discostella pseudostelligera</name>
    <dbReference type="NCBI Taxonomy" id="259834"/>
    <lineage>
        <taxon>Eukaryota</taxon>
        <taxon>Sar</taxon>
        <taxon>Stramenopiles</taxon>
        <taxon>Ochrophyta</taxon>
        <taxon>Bacillariophyta</taxon>
        <taxon>Coscinodiscophyceae</taxon>
        <taxon>Thalassiosirophycidae</taxon>
        <taxon>Stephanodiscales</taxon>
        <taxon>Stephanodiscaceae</taxon>
        <taxon>Discostella</taxon>
    </lineage>
</organism>
<feature type="compositionally biased region" description="Low complexity" evidence="1">
    <location>
        <begin position="85"/>
        <end position="132"/>
    </location>
</feature>
<comment type="caution">
    <text evidence="2">The sequence shown here is derived from an EMBL/GenBank/DDBJ whole genome shotgun (WGS) entry which is preliminary data.</text>
</comment>
<name>A0ABD3M1V2_9STRA</name>
<feature type="compositionally biased region" description="Low complexity" evidence="1">
    <location>
        <begin position="1"/>
        <end position="29"/>
    </location>
</feature>
<feature type="compositionally biased region" description="Low complexity" evidence="1">
    <location>
        <begin position="68"/>
        <end position="77"/>
    </location>
</feature>
<dbReference type="AlphaFoldDB" id="A0ABD3M1V2"/>
<dbReference type="EMBL" id="JALLBG020000255">
    <property type="protein sequence ID" value="KAL3757662.1"/>
    <property type="molecule type" value="Genomic_DNA"/>
</dbReference>
<feature type="compositionally biased region" description="Basic and acidic residues" evidence="1">
    <location>
        <begin position="856"/>
        <end position="870"/>
    </location>
</feature>
<protein>
    <submittedName>
        <fullName evidence="2">Uncharacterized protein</fullName>
    </submittedName>
</protein>
<feature type="compositionally biased region" description="Basic and acidic residues" evidence="1">
    <location>
        <begin position="253"/>
        <end position="265"/>
    </location>
</feature>
<dbReference type="Proteomes" id="UP001530293">
    <property type="component" value="Unassembled WGS sequence"/>
</dbReference>
<proteinExistence type="predicted"/>
<feature type="compositionally biased region" description="Basic and acidic residues" evidence="1">
    <location>
        <begin position="325"/>
        <end position="337"/>
    </location>
</feature>
<feature type="compositionally biased region" description="Basic residues" evidence="1">
    <location>
        <begin position="885"/>
        <end position="895"/>
    </location>
</feature>
<keyword evidence="3" id="KW-1185">Reference proteome</keyword>
<evidence type="ECO:0000256" key="1">
    <source>
        <dbReference type="SAM" id="MobiDB-lite"/>
    </source>
</evidence>
<feature type="compositionally biased region" description="Low complexity" evidence="1">
    <location>
        <begin position="411"/>
        <end position="421"/>
    </location>
</feature>
<feature type="compositionally biased region" description="Acidic residues" evidence="1">
    <location>
        <begin position="815"/>
        <end position="826"/>
    </location>
</feature>
<sequence>MTPRPHPHPAASSSPTALDATMSASSSSARSRKKIKHCRSSLEFLDAATADDVGAPAVPSRTPPPPLTLTSTSSSNSPKRKRNKLTSSLMMLSTPTSSSLGSVSVSSSNTGRWGVAAAAADTTSTAPATTPSRTKHFRGRLHQRIMLSPESQSKLDRSPNSTHPDSSPENNRKSKKGGITRQGVVSAEPLVSENFGTADTMYTPINKVHAEKKVKEQRGGLMTASPGASPGASVRQSSKKRSLQKSSLELLDGDDHIFAKKDDSKQQQSQQQKQHQSSSSDRTTPKINKARSSTGSDKQQDVGHASYSPLDYRPEAHVPRNATAKKNDNDPDDDNGKMLKSYVDQWTTITEPTDADHHRSSINSKYKSRGKKQEEEEEEKKKMKKSTVTTKEKNRLSKKNNNLVDDELIDDPSSSVVSSSEDSYHHDDCDDECGDFDAEVHSTDGPAFESNKFDGHSLGCNDGEDRLPLRQSWENNIQSSLPQTNTKAQLEVEYGKLAVLMQELEYKKQLQRSMDVNDVETNVSSSTCDSVPLPSLPGQISRNTTTGEGDAETIQKELQVEYGRLAFLNNELKRKMEMMNTTTGVMDPGNYHIGSALPQFTAPNQTNAMIAQSSSQGGQSVKESLALEYGQLAFLQHELDRKMQLQKMDSMQVDPIINNLTVRGGEKGSSFKPEQHLLSGVSSSRDDDVAFGEMVYNERMAQTADSFKDRRGDKVVNFHERHARRRRERYPLQREVMDYDDDHHGHDNEYRKVGRMQPSSGGSKRKKKRKRRVVETITRVIHEESEEEGSSSTGGRHSLNNHYHSPRKYHRGNEEYDDYYDDDDMSSGERRHKVKRSSDYRKEYHNKNLSPTTDSRVPKRGKDMMNHGHIDGGYSSSDEDDVRGRTAKRHGKKQTNPRGRPGGESSSPVKMRHKRSPIRRSQSMLESLH</sequence>
<feature type="compositionally biased region" description="Polar residues" evidence="1">
    <location>
        <begin position="538"/>
        <end position="547"/>
    </location>
</feature>
<feature type="region of interest" description="Disordered" evidence="1">
    <location>
        <begin position="1"/>
        <end position="428"/>
    </location>
</feature>
<feature type="region of interest" description="Disordered" evidence="1">
    <location>
        <begin position="734"/>
        <end position="929"/>
    </location>
</feature>
<gene>
    <name evidence="2" type="ORF">ACHAWU_004447</name>
</gene>
<feature type="compositionally biased region" description="Basic residues" evidence="1">
    <location>
        <begin position="30"/>
        <end position="39"/>
    </location>
</feature>